<keyword evidence="2" id="KW-0964">Secreted</keyword>
<feature type="disulfide bond" evidence="7">
    <location>
        <begin position="17"/>
        <end position="26"/>
    </location>
</feature>
<dbReference type="CDD" id="cd00054">
    <property type="entry name" value="EGF_CA"/>
    <property type="match status" value="1"/>
</dbReference>
<feature type="region of interest" description="Disordered" evidence="8">
    <location>
        <begin position="25"/>
        <end position="77"/>
    </location>
</feature>
<protein>
    <recommendedName>
        <fullName evidence="9">EGF-like domain-containing protein</fullName>
    </recommendedName>
</protein>
<dbReference type="PROSITE" id="PS00022">
    <property type="entry name" value="EGF_1"/>
    <property type="match status" value="1"/>
</dbReference>
<dbReference type="SUPFAM" id="SSF57196">
    <property type="entry name" value="EGF/Laminin"/>
    <property type="match status" value="1"/>
</dbReference>
<keyword evidence="6" id="KW-0325">Glycoprotein</keyword>
<evidence type="ECO:0000256" key="3">
    <source>
        <dbReference type="ARBA" id="ARBA00022536"/>
    </source>
</evidence>
<dbReference type="InterPro" id="IPR000742">
    <property type="entry name" value="EGF"/>
</dbReference>
<dbReference type="EMBL" id="JAODUO010002465">
    <property type="protein sequence ID" value="KAK2152349.1"/>
    <property type="molecule type" value="Genomic_DNA"/>
</dbReference>
<dbReference type="Pfam" id="PF12661">
    <property type="entry name" value="hEGF"/>
    <property type="match status" value="1"/>
</dbReference>
<feature type="compositionally biased region" description="Polar residues" evidence="8">
    <location>
        <begin position="45"/>
        <end position="66"/>
    </location>
</feature>
<dbReference type="InterPro" id="IPR000152">
    <property type="entry name" value="EGF-type_Asp/Asn_hydroxyl_site"/>
</dbReference>
<comment type="caution">
    <text evidence="7">Lacks conserved residue(s) required for the propagation of feature annotation.</text>
</comment>
<dbReference type="AlphaFoldDB" id="A0AAD9N2Z0"/>
<dbReference type="GO" id="GO:0005576">
    <property type="term" value="C:extracellular region"/>
    <property type="evidence" value="ECO:0007669"/>
    <property type="project" value="UniProtKB-SubCell"/>
</dbReference>
<feature type="domain" description="EGF-like" evidence="9">
    <location>
        <begin position="1"/>
        <end position="27"/>
    </location>
</feature>
<name>A0AAD9N2Z0_RIDPI</name>
<comment type="subcellular location">
    <subcellularLocation>
        <location evidence="1">Secreted</location>
    </subcellularLocation>
</comment>
<feature type="compositionally biased region" description="Low complexity" evidence="8">
    <location>
        <begin position="30"/>
        <end position="40"/>
    </location>
</feature>
<evidence type="ECO:0000256" key="5">
    <source>
        <dbReference type="ARBA" id="ARBA00023157"/>
    </source>
</evidence>
<evidence type="ECO:0000256" key="2">
    <source>
        <dbReference type="ARBA" id="ARBA00022525"/>
    </source>
</evidence>
<keyword evidence="4" id="KW-0677">Repeat</keyword>
<evidence type="ECO:0000313" key="10">
    <source>
        <dbReference type="EMBL" id="KAK2152349.1"/>
    </source>
</evidence>
<feature type="compositionally biased region" description="Low complexity" evidence="8">
    <location>
        <begin position="67"/>
        <end position="77"/>
    </location>
</feature>
<dbReference type="InterPro" id="IPR013032">
    <property type="entry name" value="EGF-like_CS"/>
</dbReference>
<sequence>MNGATCQDQVNGYSCTCAAGYTGDRCESVPTTSTSPPTTTEKASEMTQSSESVDGTTNASGESTNETPTTTTTPVVTTTTPLIPYTDLARVNVKVKVKLTSIDYTSDLADKTSDVYKSLKTTVVDTLMEVLASELGQGDFDIVDVTFR</sequence>
<comment type="caution">
    <text evidence="10">The sequence shown here is derived from an EMBL/GenBank/DDBJ whole genome shotgun (WGS) entry which is preliminary data.</text>
</comment>
<dbReference type="Gene3D" id="2.10.25.10">
    <property type="entry name" value="Laminin"/>
    <property type="match status" value="1"/>
</dbReference>
<dbReference type="Proteomes" id="UP001209878">
    <property type="component" value="Unassembled WGS sequence"/>
</dbReference>
<evidence type="ECO:0000256" key="1">
    <source>
        <dbReference type="ARBA" id="ARBA00004613"/>
    </source>
</evidence>
<dbReference type="SMART" id="SM00179">
    <property type="entry name" value="EGF_CA"/>
    <property type="match status" value="1"/>
</dbReference>
<dbReference type="FunFam" id="2.10.25.10:FF:000045">
    <property type="entry name" value="Slit guidance ligand 2"/>
    <property type="match status" value="1"/>
</dbReference>
<dbReference type="PROSITE" id="PS01186">
    <property type="entry name" value="EGF_2"/>
    <property type="match status" value="1"/>
</dbReference>
<keyword evidence="3 7" id="KW-0245">EGF-like domain</keyword>
<gene>
    <name evidence="10" type="ORF">NP493_2472g00009</name>
</gene>
<dbReference type="PROSITE" id="PS00010">
    <property type="entry name" value="ASX_HYDROXYL"/>
    <property type="match status" value="1"/>
</dbReference>
<evidence type="ECO:0000313" key="11">
    <source>
        <dbReference type="Proteomes" id="UP001209878"/>
    </source>
</evidence>
<evidence type="ECO:0000256" key="7">
    <source>
        <dbReference type="PROSITE-ProRule" id="PRU00076"/>
    </source>
</evidence>
<keyword evidence="5 7" id="KW-1015">Disulfide bond</keyword>
<organism evidence="10 11">
    <name type="scientific">Ridgeia piscesae</name>
    <name type="common">Tubeworm</name>
    <dbReference type="NCBI Taxonomy" id="27915"/>
    <lineage>
        <taxon>Eukaryota</taxon>
        <taxon>Metazoa</taxon>
        <taxon>Spiralia</taxon>
        <taxon>Lophotrochozoa</taxon>
        <taxon>Annelida</taxon>
        <taxon>Polychaeta</taxon>
        <taxon>Sedentaria</taxon>
        <taxon>Canalipalpata</taxon>
        <taxon>Sabellida</taxon>
        <taxon>Siboglinidae</taxon>
        <taxon>Ridgeia</taxon>
    </lineage>
</organism>
<dbReference type="GO" id="GO:0005509">
    <property type="term" value="F:calcium ion binding"/>
    <property type="evidence" value="ECO:0007669"/>
    <property type="project" value="InterPro"/>
</dbReference>
<accession>A0AAD9N2Z0</accession>
<dbReference type="InterPro" id="IPR001881">
    <property type="entry name" value="EGF-like_Ca-bd_dom"/>
</dbReference>
<evidence type="ECO:0000256" key="8">
    <source>
        <dbReference type="SAM" id="MobiDB-lite"/>
    </source>
</evidence>
<keyword evidence="11" id="KW-1185">Reference proteome</keyword>
<evidence type="ECO:0000259" key="9">
    <source>
        <dbReference type="PROSITE" id="PS50026"/>
    </source>
</evidence>
<dbReference type="PROSITE" id="PS50026">
    <property type="entry name" value="EGF_3"/>
    <property type="match status" value="1"/>
</dbReference>
<evidence type="ECO:0000256" key="6">
    <source>
        <dbReference type="ARBA" id="ARBA00023180"/>
    </source>
</evidence>
<evidence type="ECO:0000256" key="4">
    <source>
        <dbReference type="ARBA" id="ARBA00022737"/>
    </source>
</evidence>
<dbReference type="GO" id="GO:0007399">
    <property type="term" value="P:nervous system development"/>
    <property type="evidence" value="ECO:0007669"/>
    <property type="project" value="UniProtKB-ARBA"/>
</dbReference>
<reference evidence="10" key="1">
    <citation type="journal article" date="2023" name="Mol. Biol. Evol.">
        <title>Third-Generation Sequencing Reveals the Adaptive Role of the Epigenome in Three Deep-Sea Polychaetes.</title>
        <authorList>
            <person name="Perez M."/>
            <person name="Aroh O."/>
            <person name="Sun Y."/>
            <person name="Lan Y."/>
            <person name="Juniper S.K."/>
            <person name="Young C.R."/>
            <person name="Angers B."/>
            <person name="Qian P.Y."/>
        </authorList>
    </citation>
    <scope>NUCLEOTIDE SEQUENCE</scope>
    <source>
        <strain evidence="10">R07B-5</strain>
    </source>
</reference>
<proteinExistence type="predicted"/>